<sequence length="536" mass="56451">MGPALEAVDHEGEARRTLGEVGRVDLRDVAHADHLGAGAGARDQGLHLLGREVLRLVDDEELVEESAAAHEVQALDLDAAADEVAGGRATPVAALAGGAVEHVEVVLERAHPGCHLFFLGAGQEADVLAHRNGDAGHDDLAVALRLQHLGEPGGERQQGLAGAGLAEQGDEVDLGVHQQVEREVLLAVARGDAPDVVLVVAVVGEGLDEGAAAFLFLHPGLQRVVAVLIDELVDQHLGGERPADAVVAAAFFLPRLHAARVAVPEVGGQLAGAGVQQVAVLEHLVVEVVLRGEPERTGLDAHVDVLRHQDDLAPGVLLHQEHHHREDLVVAARGRQGRRQLDVDRLGLQVQASGGLAARGALERDARGNAVFRGAYDLVEHAAGLAGVACHLAGALLVVVEFLQRHDRHVEVVLLEAVQAGRVVHQHVGVEHEELARCRGLAGTADTLDGRLARVRGEGRGGGGFAEGGHDVDPGGRQDGRRKRRGGAGAPSVRDGSRCAAGAARIRARARRRALPRRGRAPSRHAIRARSRPRRR</sequence>
<dbReference type="AlphaFoldDB" id="N6YVV1"/>
<evidence type="ECO:0000313" key="3">
    <source>
        <dbReference type="Proteomes" id="UP000013042"/>
    </source>
</evidence>
<evidence type="ECO:0000256" key="1">
    <source>
        <dbReference type="SAM" id="MobiDB-lite"/>
    </source>
</evidence>
<proteinExistence type="predicted"/>
<reference evidence="2 3" key="1">
    <citation type="submission" date="2012-09" db="EMBL/GenBank/DDBJ databases">
        <title>Draft Genome Sequences of 6 Strains from Genus Thauera.</title>
        <authorList>
            <person name="Liu B."/>
            <person name="Shapleigh J.P."/>
            <person name="Frostegard A.H."/>
        </authorList>
    </citation>
    <scope>NUCLEOTIDE SEQUENCE [LARGE SCALE GENOMIC DNA]</scope>
    <source>
        <strain evidence="2 3">S2</strain>
    </source>
</reference>
<dbReference type="EMBL" id="AMXD01000032">
    <property type="protein sequence ID" value="ENO86542.1"/>
    <property type="molecule type" value="Genomic_DNA"/>
</dbReference>
<feature type="region of interest" description="Disordered" evidence="1">
    <location>
        <begin position="459"/>
        <end position="536"/>
    </location>
</feature>
<accession>N6YVV1</accession>
<evidence type="ECO:0000313" key="2">
    <source>
        <dbReference type="EMBL" id="ENO86542.1"/>
    </source>
</evidence>
<gene>
    <name evidence="2" type="ORF">C665_07301</name>
</gene>
<protein>
    <submittedName>
        <fullName evidence="2">Dehydrogenase</fullName>
    </submittedName>
</protein>
<name>N6YVV1_THASP</name>
<feature type="compositionally biased region" description="Basic and acidic residues" evidence="1">
    <location>
        <begin position="468"/>
        <end position="479"/>
    </location>
</feature>
<dbReference type="Proteomes" id="UP000013042">
    <property type="component" value="Unassembled WGS sequence"/>
</dbReference>
<organism evidence="2 3">
    <name type="scientific">Thauera aminoaromatica S2</name>
    <dbReference type="NCBI Taxonomy" id="1234381"/>
    <lineage>
        <taxon>Bacteria</taxon>
        <taxon>Pseudomonadati</taxon>
        <taxon>Pseudomonadota</taxon>
        <taxon>Betaproteobacteria</taxon>
        <taxon>Rhodocyclales</taxon>
        <taxon>Zoogloeaceae</taxon>
        <taxon>Thauera</taxon>
    </lineage>
</organism>
<feature type="compositionally biased region" description="Basic residues" evidence="1">
    <location>
        <begin position="506"/>
        <end position="536"/>
    </location>
</feature>
<comment type="caution">
    <text evidence="2">The sequence shown here is derived from an EMBL/GenBank/DDBJ whole genome shotgun (WGS) entry which is preliminary data.</text>
</comment>